<organism evidence="2 3">
    <name type="scientific">Lutibacter oricola</name>
    <dbReference type="NCBI Taxonomy" id="762486"/>
    <lineage>
        <taxon>Bacteria</taxon>
        <taxon>Pseudomonadati</taxon>
        <taxon>Bacteroidota</taxon>
        <taxon>Flavobacteriia</taxon>
        <taxon>Flavobacteriales</taxon>
        <taxon>Flavobacteriaceae</taxon>
        <taxon>Lutibacter</taxon>
    </lineage>
</organism>
<dbReference type="PANTHER" id="PTHR37833:SF1">
    <property type="entry name" value="SIGNAL PEPTIDE PROTEIN"/>
    <property type="match status" value="1"/>
</dbReference>
<accession>A0A1H3AMP3</accession>
<dbReference type="Pfam" id="PF07610">
    <property type="entry name" value="DUF1573"/>
    <property type="match status" value="1"/>
</dbReference>
<evidence type="ECO:0000313" key="3">
    <source>
        <dbReference type="Proteomes" id="UP000199595"/>
    </source>
</evidence>
<dbReference type="OrthoDB" id="826619at2"/>
<evidence type="ECO:0000256" key="1">
    <source>
        <dbReference type="SAM" id="SignalP"/>
    </source>
</evidence>
<sequence>MKKNILFLLAIAFCTLSYSQNNQGILSFESETIDYGNIEQNADGNRYFVLTNTGNQPIIIEKIKSSCGCTVVSKPDKPILPNKTAKIKVNYATNRIGGFSKMITVYSNASEARKVVRIKGIVNSSKKNIASTTIK</sequence>
<dbReference type="InterPro" id="IPR011467">
    <property type="entry name" value="DUF1573"/>
</dbReference>
<evidence type="ECO:0008006" key="4">
    <source>
        <dbReference type="Google" id="ProtNLM"/>
    </source>
</evidence>
<evidence type="ECO:0000313" key="2">
    <source>
        <dbReference type="EMBL" id="SDX30109.1"/>
    </source>
</evidence>
<feature type="signal peptide" evidence="1">
    <location>
        <begin position="1"/>
        <end position="19"/>
    </location>
</feature>
<reference evidence="2 3" key="1">
    <citation type="submission" date="2016-10" db="EMBL/GenBank/DDBJ databases">
        <authorList>
            <person name="de Groot N.N."/>
        </authorList>
    </citation>
    <scope>NUCLEOTIDE SEQUENCE [LARGE SCALE GENOMIC DNA]</scope>
    <source>
        <strain evidence="2 3">DSM 24956</strain>
    </source>
</reference>
<gene>
    <name evidence="2" type="ORF">SAMN05444411_104154</name>
</gene>
<dbReference type="Proteomes" id="UP000199595">
    <property type="component" value="Unassembled WGS sequence"/>
</dbReference>
<name>A0A1H3AMP3_9FLAO</name>
<dbReference type="PANTHER" id="PTHR37833">
    <property type="entry name" value="LIPOPROTEIN-RELATED"/>
    <property type="match status" value="1"/>
</dbReference>
<keyword evidence="3" id="KW-1185">Reference proteome</keyword>
<dbReference type="AlphaFoldDB" id="A0A1H3AMP3"/>
<dbReference type="EMBL" id="FNNJ01000004">
    <property type="protein sequence ID" value="SDX30109.1"/>
    <property type="molecule type" value="Genomic_DNA"/>
</dbReference>
<keyword evidence="1" id="KW-0732">Signal</keyword>
<dbReference type="Gene3D" id="2.60.40.10">
    <property type="entry name" value="Immunoglobulins"/>
    <property type="match status" value="1"/>
</dbReference>
<feature type="chain" id="PRO_5011456315" description="DUF1573 domain-containing protein" evidence="1">
    <location>
        <begin position="20"/>
        <end position="135"/>
    </location>
</feature>
<protein>
    <recommendedName>
        <fullName evidence="4">DUF1573 domain-containing protein</fullName>
    </recommendedName>
</protein>
<proteinExistence type="predicted"/>
<dbReference type="RefSeq" id="WP_090123005.1">
    <property type="nucleotide sequence ID" value="NZ_FNNJ01000004.1"/>
</dbReference>
<dbReference type="STRING" id="762486.SAMN05444411_104154"/>
<dbReference type="InterPro" id="IPR013783">
    <property type="entry name" value="Ig-like_fold"/>
</dbReference>